<accession>A0A841JPV7</accession>
<keyword evidence="2" id="KW-0812">Transmembrane</keyword>
<evidence type="ECO:0000256" key="1">
    <source>
        <dbReference type="ARBA" id="ARBA00006464"/>
    </source>
</evidence>
<evidence type="ECO:0000313" key="4">
    <source>
        <dbReference type="EMBL" id="MBB6131636.1"/>
    </source>
</evidence>
<dbReference type="PANTHER" id="PTHR30576">
    <property type="entry name" value="COLANIC BIOSYNTHESIS UDP-GLUCOSE LIPID CARRIER TRANSFERASE"/>
    <property type="match status" value="1"/>
</dbReference>
<comment type="caution">
    <text evidence="4">The sequence shown here is derived from an EMBL/GenBank/DDBJ whole genome shotgun (WGS) entry which is preliminary data.</text>
</comment>
<sequence length="89" mass="10346">MSANPELSFKVIFFKRSFDILFSVSVMIVGFPIFLLLMLITKMTSKGPSFYKQEWIGRNHKPFTIYKFRSMYINAEKAGPQLSAEWARA</sequence>
<dbReference type="Proteomes" id="UP000548326">
    <property type="component" value="Unassembled WGS sequence"/>
</dbReference>
<keyword evidence="4" id="KW-0808">Transferase</keyword>
<dbReference type="EMBL" id="JACHCA010000028">
    <property type="protein sequence ID" value="MBB6131636.1"/>
    <property type="molecule type" value="Genomic_DNA"/>
</dbReference>
<evidence type="ECO:0000256" key="2">
    <source>
        <dbReference type="SAM" id="Phobius"/>
    </source>
</evidence>
<dbReference type="GO" id="GO:0016780">
    <property type="term" value="F:phosphotransferase activity, for other substituted phosphate groups"/>
    <property type="evidence" value="ECO:0007669"/>
    <property type="project" value="TreeGrafter"/>
</dbReference>
<dbReference type="InterPro" id="IPR003362">
    <property type="entry name" value="Bact_transf"/>
</dbReference>
<dbReference type="PANTHER" id="PTHR30576:SF20">
    <property type="entry name" value="QUINOVOSAMINEPHOSPHOTRANSFERAE-RELATED"/>
    <property type="match status" value="1"/>
</dbReference>
<evidence type="ECO:0000259" key="3">
    <source>
        <dbReference type="Pfam" id="PF02397"/>
    </source>
</evidence>
<name>A0A841JPV7_9SPHI</name>
<comment type="similarity">
    <text evidence="1">Belongs to the bacterial sugar transferase family.</text>
</comment>
<dbReference type="AlphaFoldDB" id="A0A841JPV7"/>
<reference evidence="4 5" key="1">
    <citation type="submission" date="2020-08" db="EMBL/GenBank/DDBJ databases">
        <title>Genomic Encyclopedia of Type Strains, Phase IV (KMG-V): Genome sequencing to study the core and pangenomes of soil and plant-associated prokaryotes.</title>
        <authorList>
            <person name="Whitman W."/>
        </authorList>
    </citation>
    <scope>NUCLEOTIDE SEQUENCE [LARGE SCALE GENOMIC DNA]</scope>
    <source>
        <strain evidence="4 5">MP601</strain>
    </source>
</reference>
<dbReference type="RefSeq" id="WP_221276196.1">
    <property type="nucleotide sequence ID" value="NZ_JACHCA010000028.1"/>
</dbReference>
<dbReference type="Pfam" id="PF02397">
    <property type="entry name" value="Bac_transf"/>
    <property type="match status" value="1"/>
</dbReference>
<organism evidence="4 5">
    <name type="scientific">Mucilaginibacter lappiensis</name>
    <dbReference type="NCBI Taxonomy" id="354630"/>
    <lineage>
        <taxon>Bacteria</taxon>
        <taxon>Pseudomonadati</taxon>
        <taxon>Bacteroidota</taxon>
        <taxon>Sphingobacteriia</taxon>
        <taxon>Sphingobacteriales</taxon>
        <taxon>Sphingobacteriaceae</taxon>
        <taxon>Mucilaginibacter</taxon>
    </lineage>
</organism>
<evidence type="ECO:0000313" key="5">
    <source>
        <dbReference type="Proteomes" id="UP000548326"/>
    </source>
</evidence>
<keyword evidence="2" id="KW-0472">Membrane</keyword>
<proteinExistence type="inferred from homology"/>
<keyword evidence="2" id="KW-1133">Transmembrane helix</keyword>
<feature type="domain" description="Bacterial sugar transferase" evidence="3">
    <location>
        <begin position="15"/>
        <end position="79"/>
    </location>
</feature>
<protein>
    <submittedName>
        <fullName evidence="4">Lipopolysaccharide/colanic/teichoic acid biosynthesis glycosyltransferase</fullName>
    </submittedName>
</protein>
<feature type="transmembrane region" description="Helical" evidence="2">
    <location>
        <begin position="20"/>
        <end position="40"/>
    </location>
</feature>
<gene>
    <name evidence="4" type="ORF">HDF22_005787</name>
</gene>